<reference evidence="4 5" key="2">
    <citation type="submission" date="2015-01" db="EMBL/GenBank/DDBJ databases">
        <title>Complete genome sequence of Pyrinomonas methylaliphatogenes type strain K22T.</title>
        <authorList>
            <person name="Lee K.C.Y."/>
            <person name="Power J.F."/>
            <person name="Dunfield P.F."/>
            <person name="Morgan X.C."/>
            <person name="Huttenhower C."/>
            <person name="Stott M.B."/>
        </authorList>
    </citation>
    <scope>NUCLEOTIDE SEQUENCE [LARGE SCALE GENOMIC DNA]</scope>
    <source>
        <strain evidence="4 5">K22</strain>
    </source>
</reference>
<evidence type="ECO:0000256" key="2">
    <source>
        <dbReference type="PROSITE-ProRule" id="PRU00339"/>
    </source>
</evidence>
<name>A0A0B6X3I4_9BACT</name>
<evidence type="ECO:0000256" key="1">
    <source>
        <dbReference type="ARBA" id="ARBA00022801"/>
    </source>
</evidence>
<dbReference type="InterPro" id="IPR021109">
    <property type="entry name" value="Peptidase_aspartic_dom_sf"/>
</dbReference>
<reference evidence="4 5" key="1">
    <citation type="submission" date="2013-12" db="EMBL/GenBank/DDBJ databases">
        <authorList>
            <person name="Stott M."/>
        </authorList>
    </citation>
    <scope>NUCLEOTIDE SEQUENCE [LARGE SCALE GENOMIC DNA]</scope>
    <source>
        <strain evidence="4 5">K22</strain>
    </source>
</reference>
<evidence type="ECO:0000313" key="4">
    <source>
        <dbReference type="EMBL" id="CDM67059.1"/>
    </source>
</evidence>
<dbReference type="SMART" id="SM00028">
    <property type="entry name" value="TPR"/>
    <property type="match status" value="4"/>
</dbReference>
<dbReference type="Gene3D" id="2.40.70.10">
    <property type="entry name" value="Acid Proteases"/>
    <property type="match status" value="2"/>
</dbReference>
<dbReference type="InterPro" id="IPR019734">
    <property type="entry name" value="TPR_rpt"/>
</dbReference>
<dbReference type="SUPFAM" id="SSF50630">
    <property type="entry name" value="Acid proteases"/>
    <property type="match status" value="2"/>
</dbReference>
<dbReference type="InterPro" id="IPR034122">
    <property type="entry name" value="Retropepsin-like_bacterial"/>
</dbReference>
<dbReference type="CDD" id="cd05483">
    <property type="entry name" value="retropepsin_like_bacteria"/>
    <property type="match status" value="2"/>
</dbReference>
<gene>
    <name evidence="4" type="ORF">PYK22_03108</name>
</gene>
<dbReference type="InterPro" id="IPR001969">
    <property type="entry name" value="Aspartic_peptidase_AS"/>
</dbReference>
<dbReference type="PANTHER" id="PTHR12558">
    <property type="entry name" value="CELL DIVISION CYCLE 16,23,27"/>
    <property type="match status" value="1"/>
</dbReference>
<feature type="repeat" description="TPR" evidence="2">
    <location>
        <begin position="168"/>
        <end position="201"/>
    </location>
</feature>
<dbReference type="InterPro" id="IPR001995">
    <property type="entry name" value="Peptidase_A2_cat"/>
</dbReference>
<keyword evidence="1" id="KW-0378">Hydrolase</keyword>
<feature type="domain" description="Peptidase A2" evidence="3">
    <location>
        <begin position="402"/>
        <end position="441"/>
    </location>
</feature>
<dbReference type="PROSITE" id="PS50005">
    <property type="entry name" value="TPR"/>
    <property type="match status" value="1"/>
</dbReference>
<dbReference type="Gene3D" id="1.25.40.10">
    <property type="entry name" value="Tetratricopeptide repeat domain"/>
    <property type="match status" value="1"/>
</dbReference>
<dbReference type="InterPro" id="IPR011990">
    <property type="entry name" value="TPR-like_helical_dom_sf"/>
</dbReference>
<dbReference type="Pfam" id="PF13432">
    <property type="entry name" value="TPR_16"/>
    <property type="match status" value="2"/>
</dbReference>
<dbReference type="STRING" id="454194.PYK22_03108"/>
<dbReference type="AlphaFoldDB" id="A0A0B6X3I4"/>
<keyword evidence="5" id="KW-1185">Reference proteome</keyword>
<dbReference type="PROSITE" id="PS50175">
    <property type="entry name" value="ASP_PROT_RETROV"/>
    <property type="match status" value="1"/>
</dbReference>
<proteinExistence type="predicted"/>
<dbReference type="Proteomes" id="UP000031518">
    <property type="component" value="Unassembled WGS sequence"/>
</dbReference>
<evidence type="ECO:0000259" key="3">
    <source>
        <dbReference type="PROSITE" id="PS50175"/>
    </source>
</evidence>
<sequence>MLSMRPTAKNGNGSMAIAIGALLCLLVSSVAADDRYKRAERAITEGDFAAAEKIYRELVERDGSNATARLGLSLALLKQRKLQEAFEQALHVVRNDPSSARAWALVGWALLGAGDFARSGEALHNAYSLNENDPLAVAGLAMLDFYENRLQSSLRGLRRAVFLAPRDPDFIFSLAQAAARSERYNEAADAYERFLRVAPRTDEDRRARIRGLIDFLRFLGAQRPLYQVSGPVTTTVPFELANNRPIIEVRVNDRTDPFRFVLDTGSGMCVISDQTAARLGIRPIARGGMARAVGGPGRFEIVYGFLNSIQIGEARIENVPTYIRRFYNDQEKIDGYIGLSVMSKYLTIVDYATREIHFKRDDQRDDEKTIEATPLRAEIPIRTTSSGFWSGQVKLEGVDKPLNFIIDTGASISVVSEELAEREEMERYAQKTRMIVYGAAGVAENVPLLLLPSIYLGAHARPNVSAVVLDMSAINETAGFEQTGIIGGNVLRHFRVYFDFRRPAVLLEPLEAKPISEAKRNAPSQER</sequence>
<dbReference type="GO" id="GO:0006508">
    <property type="term" value="P:proteolysis"/>
    <property type="evidence" value="ECO:0007669"/>
    <property type="project" value="InterPro"/>
</dbReference>
<evidence type="ECO:0000313" key="5">
    <source>
        <dbReference type="Proteomes" id="UP000031518"/>
    </source>
</evidence>
<dbReference type="OrthoDB" id="107347at2"/>
<dbReference type="EMBL" id="CBXV010000008">
    <property type="protein sequence ID" value="CDM67059.1"/>
    <property type="molecule type" value="Genomic_DNA"/>
</dbReference>
<dbReference type="GO" id="GO:0004190">
    <property type="term" value="F:aspartic-type endopeptidase activity"/>
    <property type="evidence" value="ECO:0007669"/>
    <property type="project" value="InterPro"/>
</dbReference>
<dbReference type="PROSITE" id="PS00141">
    <property type="entry name" value="ASP_PROTEASE"/>
    <property type="match status" value="1"/>
</dbReference>
<organism evidence="4 5">
    <name type="scientific">Pyrinomonas methylaliphatogenes</name>
    <dbReference type="NCBI Taxonomy" id="454194"/>
    <lineage>
        <taxon>Bacteria</taxon>
        <taxon>Pseudomonadati</taxon>
        <taxon>Acidobacteriota</taxon>
        <taxon>Blastocatellia</taxon>
        <taxon>Blastocatellales</taxon>
        <taxon>Pyrinomonadaceae</taxon>
        <taxon>Pyrinomonas</taxon>
    </lineage>
</organism>
<protein>
    <submittedName>
        <fullName evidence="4">Cytochrome c biogenesis factor</fullName>
    </submittedName>
</protein>
<dbReference type="RefSeq" id="WP_083437908.1">
    <property type="nucleotide sequence ID" value="NZ_CBXV010000008.1"/>
</dbReference>
<accession>A0A0B6X3I4</accession>
<keyword evidence="2" id="KW-0802">TPR repeat</keyword>
<dbReference type="PANTHER" id="PTHR12558:SF13">
    <property type="entry name" value="CELL DIVISION CYCLE PROTEIN 27 HOMOLOG"/>
    <property type="match status" value="1"/>
</dbReference>
<dbReference type="Pfam" id="PF13650">
    <property type="entry name" value="Asp_protease_2"/>
    <property type="match status" value="2"/>
</dbReference>
<dbReference type="SUPFAM" id="SSF48452">
    <property type="entry name" value="TPR-like"/>
    <property type="match status" value="1"/>
</dbReference>